<feature type="domain" description="RING-type" evidence="11">
    <location>
        <begin position="105"/>
        <end position="346"/>
    </location>
</feature>
<dbReference type="PANTHER" id="PTHR22770">
    <property type="entry name" value="UBIQUITIN CONJUGATING ENZYME 7 INTERACTING PROTEIN-RELATED"/>
    <property type="match status" value="1"/>
</dbReference>
<dbReference type="PROSITE" id="PS50089">
    <property type="entry name" value="ZF_RING_2"/>
    <property type="match status" value="1"/>
</dbReference>
<evidence type="ECO:0000256" key="7">
    <source>
        <dbReference type="ARBA" id="ARBA00022833"/>
    </source>
</evidence>
<evidence type="ECO:0000313" key="13">
    <source>
        <dbReference type="Proteomes" id="UP001497392"/>
    </source>
</evidence>
<evidence type="ECO:0000256" key="1">
    <source>
        <dbReference type="ARBA" id="ARBA00004906"/>
    </source>
</evidence>
<gene>
    <name evidence="12" type="primary">g5455</name>
    <name evidence="12" type="ORF">VP750_LOCUS4665</name>
</gene>
<dbReference type="InterPro" id="IPR044066">
    <property type="entry name" value="TRIAD_supradom"/>
</dbReference>
<dbReference type="Gene3D" id="3.30.40.10">
    <property type="entry name" value="Zinc/RING finger domain, C3HC4 (zinc finger)"/>
    <property type="match status" value="1"/>
</dbReference>
<feature type="domain" description="RING-type" evidence="10">
    <location>
        <begin position="109"/>
        <end position="157"/>
    </location>
</feature>
<dbReference type="EMBL" id="CAXHTA020000007">
    <property type="protein sequence ID" value="CAL5223006.1"/>
    <property type="molecule type" value="Genomic_DNA"/>
</dbReference>
<dbReference type="PROSITE" id="PS51873">
    <property type="entry name" value="TRIAD"/>
    <property type="match status" value="1"/>
</dbReference>
<evidence type="ECO:0000256" key="6">
    <source>
        <dbReference type="ARBA" id="ARBA00022786"/>
    </source>
</evidence>
<evidence type="ECO:0000256" key="9">
    <source>
        <dbReference type="SAM" id="MobiDB-lite"/>
    </source>
</evidence>
<dbReference type="PANTHER" id="PTHR22770:SF13">
    <property type="entry name" value="RING-TYPE DOMAIN-CONTAINING PROTEIN"/>
    <property type="match status" value="1"/>
</dbReference>
<keyword evidence="4" id="KW-0677">Repeat</keyword>
<dbReference type="CDD" id="cd20336">
    <property type="entry name" value="Rcat_RBR"/>
    <property type="match status" value="1"/>
</dbReference>
<name>A0ABP1FSW4_9CHLO</name>
<evidence type="ECO:0000256" key="3">
    <source>
        <dbReference type="ARBA" id="ARBA00022723"/>
    </source>
</evidence>
<evidence type="ECO:0000256" key="5">
    <source>
        <dbReference type="ARBA" id="ARBA00022771"/>
    </source>
</evidence>
<dbReference type="SUPFAM" id="SSF57850">
    <property type="entry name" value="RING/U-box"/>
    <property type="match status" value="3"/>
</dbReference>
<keyword evidence="2" id="KW-0808">Transferase</keyword>
<evidence type="ECO:0000256" key="4">
    <source>
        <dbReference type="ARBA" id="ARBA00022737"/>
    </source>
</evidence>
<dbReference type="InterPro" id="IPR001841">
    <property type="entry name" value="Znf_RING"/>
</dbReference>
<dbReference type="InterPro" id="IPR051628">
    <property type="entry name" value="LUBAC_E3_Ligases"/>
</dbReference>
<evidence type="ECO:0000256" key="8">
    <source>
        <dbReference type="PROSITE-ProRule" id="PRU00175"/>
    </source>
</evidence>
<dbReference type="Proteomes" id="UP001497392">
    <property type="component" value="Unassembled WGS sequence"/>
</dbReference>
<keyword evidence="3" id="KW-0479">Metal-binding</keyword>
<keyword evidence="7" id="KW-0862">Zinc</keyword>
<protein>
    <submittedName>
        <fullName evidence="12">G5455 protein</fullName>
    </submittedName>
</protein>
<evidence type="ECO:0000259" key="11">
    <source>
        <dbReference type="PROSITE" id="PS51873"/>
    </source>
</evidence>
<accession>A0ABP1FSW4</accession>
<organism evidence="12 13">
    <name type="scientific">Coccomyxa viridis</name>
    <dbReference type="NCBI Taxonomy" id="1274662"/>
    <lineage>
        <taxon>Eukaryota</taxon>
        <taxon>Viridiplantae</taxon>
        <taxon>Chlorophyta</taxon>
        <taxon>core chlorophytes</taxon>
        <taxon>Trebouxiophyceae</taxon>
        <taxon>Trebouxiophyceae incertae sedis</taxon>
        <taxon>Coccomyxaceae</taxon>
        <taxon>Coccomyxa</taxon>
    </lineage>
</organism>
<reference evidence="12 13" key="1">
    <citation type="submission" date="2024-06" db="EMBL/GenBank/DDBJ databases">
        <authorList>
            <person name="Kraege A."/>
            <person name="Thomma B."/>
        </authorList>
    </citation>
    <scope>NUCLEOTIDE SEQUENCE [LARGE SCALE GENOMIC DNA]</scope>
</reference>
<proteinExistence type="predicted"/>
<comment type="pathway">
    <text evidence="1">Protein modification; protein ubiquitination.</text>
</comment>
<evidence type="ECO:0000256" key="2">
    <source>
        <dbReference type="ARBA" id="ARBA00022679"/>
    </source>
</evidence>
<evidence type="ECO:0000259" key="10">
    <source>
        <dbReference type="PROSITE" id="PS50089"/>
    </source>
</evidence>
<dbReference type="Gene3D" id="1.20.120.1750">
    <property type="match status" value="1"/>
</dbReference>
<dbReference type="Pfam" id="PF22191">
    <property type="entry name" value="IBR_1"/>
    <property type="match status" value="1"/>
</dbReference>
<dbReference type="Pfam" id="PF01485">
    <property type="entry name" value="IBR"/>
    <property type="match status" value="1"/>
</dbReference>
<evidence type="ECO:0000313" key="12">
    <source>
        <dbReference type="EMBL" id="CAL5223006.1"/>
    </source>
</evidence>
<keyword evidence="6" id="KW-0833">Ubl conjugation pathway</keyword>
<dbReference type="CDD" id="cd20335">
    <property type="entry name" value="BRcat_RBR"/>
    <property type="match status" value="1"/>
</dbReference>
<keyword evidence="13" id="KW-1185">Reference proteome</keyword>
<sequence>MIDPTILDLSESETAAGLPQMYGSRSCSGHRLSPEHGQHLPADTEVTAPGGGGHPSGRTPIRQEIFWYEGDAEPLWWDAEDVFADAGLESSASAAPERRRSQKQGVFTCAICFDAHSLEECYIASACGHCMCRDAAREVLLSAVRGHSFPVLCPICQTKPEPKCILCSQREAAMAAAEEAGQEDIPRGPSAWCCTLDADVPLLLTVEEEEQYLERSRKAARNSCANLVPCPQPDCEGMAVVGQEDESSALKCDACGHKWCGKCKVEWHSNKSCDDYQREFGQKEAEKGLEEYRKTHRVMNCPDCNHGIEKISGCNHVTCTRCRTPFCWLCGVTTLSHYCACSYYRR</sequence>
<keyword evidence="5 8" id="KW-0863">Zinc-finger</keyword>
<dbReference type="InterPro" id="IPR013083">
    <property type="entry name" value="Znf_RING/FYVE/PHD"/>
</dbReference>
<dbReference type="InterPro" id="IPR002867">
    <property type="entry name" value="IBR_dom"/>
</dbReference>
<feature type="region of interest" description="Disordered" evidence="9">
    <location>
        <begin position="19"/>
        <end position="57"/>
    </location>
</feature>
<dbReference type="SMART" id="SM00647">
    <property type="entry name" value="IBR"/>
    <property type="match status" value="2"/>
</dbReference>
<comment type="caution">
    <text evidence="12">The sequence shown here is derived from an EMBL/GenBank/DDBJ whole genome shotgun (WGS) entry which is preliminary data.</text>
</comment>